<comment type="subcellular location">
    <subcellularLocation>
        <location evidence="1">Cell outer membrane</location>
        <topology evidence="1">Multi-pass membrane protein</topology>
    </subcellularLocation>
</comment>
<dbReference type="InterPro" id="IPR036942">
    <property type="entry name" value="Beta-barrel_TonB_sf"/>
</dbReference>
<dbReference type="GO" id="GO:0015344">
    <property type="term" value="F:siderophore uptake transmembrane transporter activity"/>
    <property type="evidence" value="ECO:0007669"/>
    <property type="project" value="TreeGrafter"/>
</dbReference>
<dbReference type="EMBL" id="CP023344">
    <property type="protein sequence ID" value="ATC64791.1"/>
    <property type="molecule type" value="Genomic_DNA"/>
</dbReference>
<dbReference type="SUPFAM" id="SSF56935">
    <property type="entry name" value="Porins"/>
    <property type="match status" value="1"/>
</dbReference>
<keyword evidence="8" id="KW-0406">Ion transport</keyword>
<evidence type="ECO:0000256" key="3">
    <source>
        <dbReference type="ARBA" id="ARBA00022452"/>
    </source>
</evidence>
<sequence>MNLTRIQDIHRRRRARLLFAALCCLTGSSAAFAQATTPAPATEASEPVVKMEDLETEAGEDPNMIMPTQPLQGALGFSKDLVLTPRSVTTISSDLVDKIGIRDGDQLSRIVPGTYTVNRWGIAGSTQLRGLPADTYLRGMKRIDAQGNIRNVITMWENVEIVRGPPSPIFGNGRIGGYTNYTPKSVRGTTGRYLETSSGSFSGVIGSYDRVEAQFNYAQPLSIKGMSGGFQVFGLVNDSESYFEDNFQRDRVLQASLALNLNPSWRLEAGVIYQRAINAGQAGANRVDQTSFDAGTYLRGSALVNLDTNGDGVVSEREIQQSRSLTGTTPARPLSVSFGTVSQLRGANSIIGAPQTLINLLSTPAYASVAATAQGQAILAAGPIRFADGSAATSLITNLNNTPAGFFLNPAELQYVGRDWSLVAIEEKADGYTHTGYLDFIDDSDTDATQKLQFFYDYQYQEKESQLPFNQRQEISVVEAKYTATRNATNIPVLNKLPDWVDLNLLGSANLRFSDAFRIATSGDYDHRRDLVRGYTPTDTFASFVRTGDSSFATGEPISSNVSSDYMETGLGAMVDLTLWERLGITGGVRKDWIDITTDEGAQYARGGTTATGSNVAAASTGVHSAPRSISNKDNALSHSISVNLKTPWAGFTPYYTQAKASSALTGTFQEVSYSNVLTGAILAEASLKEAGFKGKFFKDKLFYSTSFFDQIRSSNVIQEGESYNRSNQNKGMELELRYLPTRHWSFIASATRLMIDRVKLDPTQTRTAAVTANYLGVSDIKDANGNVIVPANAFLYGGNAFVTIPNSDARYDKFGQYPGWVLGSFVGYSWDSGFSASWSANYVDSVAASSELPDLLTLPSYLTHNLTVAYDHKLWRASLTVRNALDEEYWVPNNGSFGGTLLQPGLPLNFELSVTRRF</sequence>
<keyword evidence="10" id="KW-0998">Cell outer membrane</keyword>
<keyword evidence="2" id="KW-0813">Transport</keyword>
<evidence type="ECO:0000256" key="5">
    <source>
        <dbReference type="ARBA" id="ARBA00022692"/>
    </source>
</evidence>
<dbReference type="InterPro" id="IPR039426">
    <property type="entry name" value="TonB-dep_rcpt-like"/>
</dbReference>
<keyword evidence="7" id="KW-0408">Iron</keyword>
<keyword evidence="3" id="KW-1134">Transmembrane beta strand</keyword>
<keyword evidence="4" id="KW-0410">Iron transport</keyword>
<evidence type="ECO:0000313" key="14">
    <source>
        <dbReference type="Proteomes" id="UP000217265"/>
    </source>
</evidence>
<dbReference type="Pfam" id="PF07715">
    <property type="entry name" value="Plug"/>
    <property type="match status" value="1"/>
</dbReference>
<dbReference type="AlphaFoldDB" id="A0A290QKC4"/>
<evidence type="ECO:0000259" key="12">
    <source>
        <dbReference type="Pfam" id="PF07715"/>
    </source>
</evidence>
<dbReference type="OrthoDB" id="127311at2"/>
<evidence type="ECO:0000256" key="8">
    <source>
        <dbReference type="ARBA" id="ARBA00023065"/>
    </source>
</evidence>
<evidence type="ECO:0000313" key="13">
    <source>
        <dbReference type="EMBL" id="ATC64791.1"/>
    </source>
</evidence>
<protein>
    <recommendedName>
        <fullName evidence="12">TonB-dependent receptor plug domain-containing protein</fullName>
    </recommendedName>
</protein>
<keyword evidence="5" id="KW-0812">Transmembrane</keyword>
<evidence type="ECO:0000256" key="2">
    <source>
        <dbReference type="ARBA" id="ARBA00022448"/>
    </source>
</evidence>
<dbReference type="Gene3D" id="2.40.170.20">
    <property type="entry name" value="TonB-dependent receptor, beta-barrel domain"/>
    <property type="match status" value="2"/>
</dbReference>
<reference evidence="13 14" key="1">
    <citation type="submission" date="2017-09" db="EMBL/GenBank/DDBJ databases">
        <title>Complete genome sequence of Verrucomicrobial strain HZ-65, isolated from freshwater.</title>
        <authorList>
            <person name="Choi A."/>
        </authorList>
    </citation>
    <scope>NUCLEOTIDE SEQUENCE [LARGE SCALE GENOMIC DNA]</scope>
    <source>
        <strain evidence="13 14">HZ-65</strain>
    </source>
</reference>
<dbReference type="Proteomes" id="UP000217265">
    <property type="component" value="Chromosome"/>
</dbReference>
<gene>
    <name evidence="13" type="ORF">CMV30_12900</name>
</gene>
<proteinExistence type="predicted"/>
<keyword evidence="9" id="KW-0472">Membrane</keyword>
<feature type="domain" description="TonB-dependent receptor plug" evidence="12">
    <location>
        <begin position="84"/>
        <end position="177"/>
    </location>
</feature>
<evidence type="ECO:0000256" key="11">
    <source>
        <dbReference type="SAM" id="SignalP"/>
    </source>
</evidence>
<evidence type="ECO:0000256" key="6">
    <source>
        <dbReference type="ARBA" id="ARBA00022729"/>
    </source>
</evidence>
<evidence type="ECO:0000256" key="4">
    <source>
        <dbReference type="ARBA" id="ARBA00022496"/>
    </source>
</evidence>
<dbReference type="InterPro" id="IPR018247">
    <property type="entry name" value="EF_Hand_1_Ca_BS"/>
</dbReference>
<dbReference type="InterPro" id="IPR012910">
    <property type="entry name" value="Plug_dom"/>
</dbReference>
<evidence type="ECO:0000256" key="10">
    <source>
        <dbReference type="ARBA" id="ARBA00023237"/>
    </source>
</evidence>
<dbReference type="GO" id="GO:0009279">
    <property type="term" value="C:cell outer membrane"/>
    <property type="evidence" value="ECO:0007669"/>
    <property type="project" value="UniProtKB-SubCell"/>
</dbReference>
<dbReference type="PROSITE" id="PS00018">
    <property type="entry name" value="EF_HAND_1"/>
    <property type="match status" value="1"/>
</dbReference>
<dbReference type="InterPro" id="IPR037066">
    <property type="entry name" value="Plug_dom_sf"/>
</dbReference>
<feature type="chain" id="PRO_5012131941" description="TonB-dependent receptor plug domain-containing protein" evidence="11">
    <location>
        <begin position="34"/>
        <end position="919"/>
    </location>
</feature>
<evidence type="ECO:0000256" key="7">
    <source>
        <dbReference type="ARBA" id="ARBA00023004"/>
    </source>
</evidence>
<dbReference type="RefSeq" id="WP_096056422.1">
    <property type="nucleotide sequence ID" value="NZ_CP023344.1"/>
</dbReference>
<evidence type="ECO:0000256" key="1">
    <source>
        <dbReference type="ARBA" id="ARBA00004571"/>
    </source>
</evidence>
<dbReference type="Gene3D" id="2.170.130.10">
    <property type="entry name" value="TonB-dependent receptor, plug domain"/>
    <property type="match status" value="1"/>
</dbReference>
<name>A0A290QKC4_9BACT</name>
<dbReference type="PANTHER" id="PTHR32552">
    <property type="entry name" value="FERRICHROME IRON RECEPTOR-RELATED"/>
    <property type="match status" value="1"/>
</dbReference>
<keyword evidence="14" id="KW-1185">Reference proteome</keyword>
<dbReference type="KEGG" id="vbh:CMV30_12900"/>
<accession>A0A290QKC4</accession>
<organism evidence="13 14">
    <name type="scientific">Nibricoccus aquaticus</name>
    <dbReference type="NCBI Taxonomy" id="2576891"/>
    <lineage>
        <taxon>Bacteria</taxon>
        <taxon>Pseudomonadati</taxon>
        <taxon>Verrucomicrobiota</taxon>
        <taxon>Opitutia</taxon>
        <taxon>Opitutales</taxon>
        <taxon>Opitutaceae</taxon>
        <taxon>Nibricoccus</taxon>
    </lineage>
</organism>
<keyword evidence="6 11" id="KW-0732">Signal</keyword>
<evidence type="ECO:0000256" key="9">
    <source>
        <dbReference type="ARBA" id="ARBA00023136"/>
    </source>
</evidence>
<dbReference type="PANTHER" id="PTHR32552:SF68">
    <property type="entry name" value="FERRICHROME OUTER MEMBRANE TRANSPORTER_PHAGE RECEPTOR"/>
    <property type="match status" value="1"/>
</dbReference>
<feature type="signal peptide" evidence="11">
    <location>
        <begin position="1"/>
        <end position="33"/>
    </location>
</feature>